<dbReference type="EMBL" id="HACA01009354">
    <property type="protein sequence ID" value="CDW26715.1"/>
    <property type="molecule type" value="Transcribed_RNA"/>
</dbReference>
<dbReference type="SUPFAM" id="SSF50044">
    <property type="entry name" value="SH3-domain"/>
    <property type="match status" value="1"/>
</dbReference>
<dbReference type="Gene3D" id="2.30.42.10">
    <property type="match status" value="1"/>
</dbReference>
<dbReference type="Gene3D" id="2.30.30.40">
    <property type="entry name" value="SH3 Domains"/>
    <property type="match status" value="1"/>
</dbReference>
<evidence type="ECO:0000259" key="5">
    <source>
        <dbReference type="PROSITE" id="PS50002"/>
    </source>
</evidence>
<dbReference type="SUPFAM" id="SSF48403">
    <property type="entry name" value="Ankyrin repeat"/>
    <property type="match status" value="1"/>
</dbReference>
<feature type="region of interest" description="Disordered" evidence="4">
    <location>
        <begin position="1054"/>
        <end position="1100"/>
    </location>
</feature>
<dbReference type="InterPro" id="IPR051569">
    <property type="entry name" value="SHANK"/>
</dbReference>
<keyword evidence="1 3" id="KW-0728">SH3 domain</keyword>
<feature type="compositionally biased region" description="Low complexity" evidence="4">
    <location>
        <begin position="315"/>
        <end position="342"/>
    </location>
</feature>
<dbReference type="Pfam" id="PF12796">
    <property type="entry name" value="Ank_2"/>
    <property type="match status" value="2"/>
</dbReference>
<dbReference type="InterPro" id="IPR036028">
    <property type="entry name" value="SH3-like_dom_sf"/>
</dbReference>
<dbReference type="SMART" id="SM00248">
    <property type="entry name" value="ANK"/>
    <property type="match status" value="6"/>
</dbReference>
<dbReference type="InterPro" id="IPR001478">
    <property type="entry name" value="PDZ"/>
</dbReference>
<evidence type="ECO:0000256" key="4">
    <source>
        <dbReference type="SAM" id="MobiDB-lite"/>
    </source>
</evidence>
<dbReference type="GO" id="GO:0030160">
    <property type="term" value="F:synaptic receptor adaptor activity"/>
    <property type="evidence" value="ECO:0007669"/>
    <property type="project" value="TreeGrafter"/>
</dbReference>
<dbReference type="PROSITE" id="PS50002">
    <property type="entry name" value="SH3"/>
    <property type="match status" value="1"/>
</dbReference>
<feature type="compositionally biased region" description="Pro residues" evidence="4">
    <location>
        <begin position="861"/>
        <end position="874"/>
    </location>
</feature>
<evidence type="ECO:0000256" key="3">
    <source>
        <dbReference type="PROSITE-ProRule" id="PRU00192"/>
    </source>
</evidence>
<feature type="region of interest" description="Disordered" evidence="4">
    <location>
        <begin position="804"/>
        <end position="830"/>
    </location>
</feature>
<dbReference type="PANTHER" id="PTHR24135">
    <property type="entry name" value="SH3 AND MULTIPLE ANKYRIN REPEAT DOMAINS PROTEIN"/>
    <property type="match status" value="1"/>
</dbReference>
<dbReference type="Pfam" id="PF07653">
    <property type="entry name" value="SH3_2"/>
    <property type="match status" value="1"/>
</dbReference>
<accession>A0A0K2TLL6</accession>
<feature type="region of interest" description="Disordered" evidence="4">
    <location>
        <begin position="700"/>
        <end position="743"/>
    </location>
</feature>
<feature type="compositionally biased region" description="Pro residues" evidence="4">
    <location>
        <begin position="1003"/>
        <end position="1014"/>
    </location>
</feature>
<dbReference type="SMART" id="SM00228">
    <property type="entry name" value="PDZ"/>
    <property type="match status" value="1"/>
</dbReference>
<feature type="region of interest" description="Disordered" evidence="4">
    <location>
        <begin position="370"/>
        <end position="405"/>
    </location>
</feature>
<dbReference type="InterPro" id="IPR001452">
    <property type="entry name" value="SH3_domain"/>
</dbReference>
<dbReference type="InterPro" id="IPR002110">
    <property type="entry name" value="Ankyrin_rpt"/>
</dbReference>
<feature type="compositionally biased region" description="Low complexity" evidence="4">
    <location>
        <begin position="262"/>
        <end position="275"/>
    </location>
</feature>
<feature type="repeat" description="ANK" evidence="2">
    <location>
        <begin position="118"/>
        <end position="151"/>
    </location>
</feature>
<keyword evidence="2" id="KW-0040">ANK repeat</keyword>
<dbReference type="GO" id="GO:0035255">
    <property type="term" value="F:ionotropic glutamate receptor binding"/>
    <property type="evidence" value="ECO:0007669"/>
    <property type="project" value="TreeGrafter"/>
</dbReference>
<feature type="domain" description="PDZ" evidence="6">
    <location>
        <begin position="514"/>
        <end position="607"/>
    </location>
</feature>
<dbReference type="PROSITE" id="PS50106">
    <property type="entry name" value="PDZ"/>
    <property type="match status" value="1"/>
</dbReference>
<feature type="region of interest" description="Disordered" evidence="4">
    <location>
        <begin position="636"/>
        <end position="660"/>
    </location>
</feature>
<feature type="compositionally biased region" description="Polar residues" evidence="4">
    <location>
        <begin position="297"/>
        <end position="309"/>
    </location>
</feature>
<dbReference type="AlphaFoldDB" id="A0A0K2TLL6"/>
<feature type="region of interest" description="Disordered" evidence="4">
    <location>
        <begin position="1206"/>
        <end position="1239"/>
    </location>
</feature>
<feature type="compositionally biased region" description="Basic and acidic residues" evidence="4">
    <location>
        <begin position="804"/>
        <end position="813"/>
    </location>
</feature>
<dbReference type="PROSITE" id="PS50088">
    <property type="entry name" value="ANK_REPEAT"/>
    <property type="match status" value="3"/>
</dbReference>
<proteinExistence type="predicted"/>
<dbReference type="GO" id="GO:0043197">
    <property type="term" value="C:dendritic spine"/>
    <property type="evidence" value="ECO:0007669"/>
    <property type="project" value="TreeGrafter"/>
</dbReference>
<feature type="compositionally biased region" description="Low complexity" evidence="4">
    <location>
        <begin position="1207"/>
        <end position="1217"/>
    </location>
</feature>
<feature type="compositionally biased region" description="Pro residues" evidence="4">
    <location>
        <begin position="1021"/>
        <end position="1034"/>
    </location>
</feature>
<protein>
    <submittedName>
        <fullName evidence="7">Uncharacterized protein</fullName>
    </submittedName>
</protein>
<feature type="region of interest" description="Disordered" evidence="4">
    <location>
        <begin position="948"/>
        <end position="1040"/>
    </location>
</feature>
<reference evidence="7" key="1">
    <citation type="submission" date="2014-05" db="EMBL/GenBank/DDBJ databases">
        <authorList>
            <person name="Chronopoulou M."/>
        </authorList>
    </citation>
    <scope>NUCLEOTIDE SEQUENCE</scope>
    <source>
        <tissue evidence="7">Whole organism</tissue>
    </source>
</reference>
<evidence type="ECO:0000313" key="7">
    <source>
        <dbReference type="EMBL" id="CDW26715.1"/>
    </source>
</evidence>
<feature type="repeat" description="ANK" evidence="2">
    <location>
        <begin position="185"/>
        <end position="217"/>
    </location>
</feature>
<evidence type="ECO:0000256" key="1">
    <source>
        <dbReference type="ARBA" id="ARBA00022443"/>
    </source>
</evidence>
<dbReference type="CDD" id="cd06746">
    <property type="entry name" value="PDZ_SHANK1_3-like"/>
    <property type="match status" value="1"/>
</dbReference>
<dbReference type="OrthoDB" id="445896at2759"/>
<dbReference type="Gene3D" id="1.25.40.20">
    <property type="entry name" value="Ankyrin repeat-containing domain"/>
    <property type="match status" value="2"/>
</dbReference>
<dbReference type="GO" id="GO:0014069">
    <property type="term" value="C:postsynaptic density"/>
    <property type="evidence" value="ECO:0007669"/>
    <property type="project" value="TreeGrafter"/>
</dbReference>
<dbReference type="InterPro" id="IPR036770">
    <property type="entry name" value="Ankyrin_rpt-contain_sf"/>
</dbReference>
<dbReference type="SUPFAM" id="SSF50156">
    <property type="entry name" value="PDZ domain-like"/>
    <property type="match status" value="1"/>
</dbReference>
<feature type="compositionally biased region" description="Low complexity" evidence="4">
    <location>
        <begin position="906"/>
        <end position="917"/>
    </location>
</feature>
<feature type="compositionally biased region" description="Low complexity" evidence="4">
    <location>
        <begin position="375"/>
        <end position="393"/>
    </location>
</feature>
<feature type="compositionally biased region" description="Low complexity" evidence="4">
    <location>
        <begin position="700"/>
        <end position="709"/>
    </location>
</feature>
<sequence>MLQMDEKQLKTINSRANHKKIVDYINSSNIEKVNKMLIKGLDPNFHCHDSGETPLCLAAGIKGKTSRLIIALINGGAILDFRTKDGTTALHRAVTKNNSESVKTLLDLGASPNYKDGRGLTPLYHAVASSSDVNLVEMLLHDHAMVGVQDRQEWHEVHHACRNGLIQHLEHLLFYSADINARNASGNTPLHVCAVNNQESCARILLFRGCETEALNFAGQTPYQVAVIAGNLELAEIIRNHKAEDIVPFKNAPKFNPRRRTSASSTLSRTASDASMCQTNTTTMSTLPYQPRMESPLVNSLRTGSMNNKPPSPSPSDRSLPPFSSGGSSVSETTSTGSGASSVQHQENNHEVEDEQLDSASTLAASMANDPRCDSVSLSSGVGTSSQSGSSGSAATPTSEPPKATVLHSGMHVVCVETYVSSEEGSLKINAGDIIQVTGSTDDGRLEGMIRGQSGYFPASCAQEVRLRNPDAVHSPPITSTPAPGSRVLGRRELRENRPYQFLNNRFMGLEPRTAILHKGKKGFGFVLRGAKAASPLMEIIPSEKCPGLQYMDDVDPEGVADMAGIKKGDFLIAINGDDVTQASHETVVNLIRKSGDSVALTIVTINIDHIREMEYSNGGSPASISKARAYSTLPRKMQGRSMVAPPPPPKRDPSTTLSVGRAKARSMVANLAALEVLDRAINEHDSNSIENKFNIELLPSSSPKMSSPTIAATSQTNTKSPSNSQKSSPVKTKDETPIYQQSGKYYSKNGTVLRKEFYSTPALNGQVGDKKDVAIDVVERKIHSQEDINKATLSQDIVDSKKTINDEDKSERGTQGYFTLPSKTKQKKSLELHDGYRTLTKIRPVATTAKPPMVINTSPTLPPPEHPPPPPPSTQVVKVDSSNIPNSPPSDYAKVERKTVPTSPPASSDSPLSPTSGVMSSFKPSDNAKLYASPESIHALGYRIPQKHGGSPLNGPIHDPINGITSVQVTKQKKSPTRANSMPPRPKPLLVRKMEQQLPDIPSNPLPPPPPPALQQQQTSPPPSTPPPPPPPVEGQAMETYKVNGVKYTTYTTFRSPLTPDDNQFEGATPDIPEPDYSDPESDHHRRASTTTLEKKKKKSVSFVIDEGDSAKQVSGKPSKVESILKDTNKNNIIGDGNYHYHNYSRASSYDSAVMSASYSEVYARNSSAISDKKVMVAMQSKVKPSVLDESNKVRIDVSNNRLTKSQSFCSDKSSSPNETVKSPPKMSLPAPPAVVSS</sequence>
<evidence type="ECO:0000256" key="2">
    <source>
        <dbReference type="PROSITE-ProRule" id="PRU00023"/>
    </source>
</evidence>
<dbReference type="PANTHER" id="PTHR24135:SF28">
    <property type="entry name" value="LD13733P"/>
    <property type="match status" value="1"/>
</dbReference>
<dbReference type="SMART" id="SM00326">
    <property type="entry name" value="SH3"/>
    <property type="match status" value="1"/>
</dbReference>
<evidence type="ECO:0000259" key="6">
    <source>
        <dbReference type="PROSITE" id="PS50106"/>
    </source>
</evidence>
<dbReference type="FunFam" id="2.30.42.10:FF:000018">
    <property type="entry name" value="SH3 and multiple ankyrin repeat domains protein 2"/>
    <property type="match status" value="1"/>
</dbReference>
<feature type="non-terminal residue" evidence="7">
    <location>
        <position position="1239"/>
    </location>
</feature>
<dbReference type="Pfam" id="PF00595">
    <property type="entry name" value="PDZ"/>
    <property type="match status" value="1"/>
</dbReference>
<feature type="compositionally biased region" description="Polar residues" evidence="4">
    <location>
        <begin position="276"/>
        <end position="288"/>
    </location>
</feature>
<dbReference type="GO" id="GO:0045211">
    <property type="term" value="C:postsynaptic membrane"/>
    <property type="evidence" value="ECO:0007669"/>
    <property type="project" value="TreeGrafter"/>
</dbReference>
<organism evidence="7">
    <name type="scientific">Lepeophtheirus salmonis</name>
    <name type="common">Salmon louse</name>
    <name type="synonym">Caligus salmonis</name>
    <dbReference type="NCBI Taxonomy" id="72036"/>
    <lineage>
        <taxon>Eukaryota</taxon>
        <taxon>Metazoa</taxon>
        <taxon>Ecdysozoa</taxon>
        <taxon>Arthropoda</taxon>
        <taxon>Crustacea</taxon>
        <taxon>Multicrustacea</taxon>
        <taxon>Hexanauplia</taxon>
        <taxon>Copepoda</taxon>
        <taxon>Siphonostomatoida</taxon>
        <taxon>Caligidae</taxon>
        <taxon>Lepeophtheirus</taxon>
    </lineage>
</organism>
<dbReference type="InterPro" id="IPR036034">
    <property type="entry name" value="PDZ_sf"/>
</dbReference>
<feature type="region of interest" description="Disordered" evidence="4">
    <location>
        <begin position="848"/>
        <end position="929"/>
    </location>
</feature>
<feature type="domain" description="SH3" evidence="5">
    <location>
        <begin position="408"/>
        <end position="467"/>
    </location>
</feature>
<feature type="compositionally biased region" description="Polar residues" evidence="4">
    <location>
        <begin position="710"/>
        <end position="731"/>
    </location>
</feature>
<name>A0A0K2TLL6_LEPSM</name>
<dbReference type="PROSITE" id="PS50297">
    <property type="entry name" value="ANK_REP_REGION"/>
    <property type="match status" value="2"/>
</dbReference>
<feature type="region of interest" description="Disordered" evidence="4">
    <location>
        <begin position="251"/>
        <end position="357"/>
    </location>
</feature>
<feature type="repeat" description="ANK" evidence="2">
    <location>
        <begin position="85"/>
        <end position="117"/>
    </location>
</feature>